<dbReference type="GO" id="GO:0003677">
    <property type="term" value="F:DNA binding"/>
    <property type="evidence" value="ECO:0007669"/>
    <property type="project" value="UniProtKB-KW"/>
</dbReference>
<dbReference type="InterPro" id="IPR044922">
    <property type="entry name" value="DUF2063_N_sf"/>
</dbReference>
<evidence type="ECO:0000259" key="2">
    <source>
        <dbReference type="Pfam" id="PF22106"/>
    </source>
</evidence>
<dbReference type="InterPro" id="IPR018640">
    <property type="entry name" value="DUF2063"/>
</dbReference>
<organism evidence="3 4">
    <name type="scientific">Pontibacterium sinense</name>
    <dbReference type="NCBI Taxonomy" id="2781979"/>
    <lineage>
        <taxon>Bacteria</taxon>
        <taxon>Pseudomonadati</taxon>
        <taxon>Pseudomonadota</taxon>
        <taxon>Gammaproteobacteria</taxon>
        <taxon>Oceanospirillales</taxon>
        <taxon>Oceanospirillaceae</taxon>
        <taxon>Pontibacterium</taxon>
    </lineage>
</organism>
<dbReference type="RefSeq" id="WP_193952027.1">
    <property type="nucleotide sequence ID" value="NZ_JADEYS010000003.1"/>
</dbReference>
<dbReference type="Proteomes" id="UP000640333">
    <property type="component" value="Unassembled WGS sequence"/>
</dbReference>
<accession>A0A8J7FI20</accession>
<feature type="domain" description="Putative DNA-binding" evidence="1">
    <location>
        <begin position="14"/>
        <end position="99"/>
    </location>
</feature>
<reference evidence="3" key="1">
    <citation type="submission" date="2020-10" db="EMBL/GenBank/DDBJ databases">
        <title>Bacterium isolated from coastal waters sediment.</title>
        <authorList>
            <person name="Chen R.-J."/>
            <person name="Lu D.-C."/>
            <person name="Zhu K.-L."/>
            <person name="Du Z.-J."/>
        </authorList>
    </citation>
    <scope>NUCLEOTIDE SEQUENCE</scope>
    <source>
        <strain evidence="3">N1Y112</strain>
    </source>
</reference>
<dbReference type="EMBL" id="JADEYS010000003">
    <property type="protein sequence ID" value="MBE9396478.1"/>
    <property type="molecule type" value="Genomic_DNA"/>
</dbReference>
<keyword evidence="3" id="KW-0238">DNA-binding</keyword>
<keyword evidence="4" id="KW-1185">Reference proteome</keyword>
<name>A0A8J7FI20_9GAMM</name>
<dbReference type="Gene3D" id="3.90.930.50">
    <property type="match status" value="1"/>
</dbReference>
<dbReference type="Pfam" id="PF22106">
    <property type="entry name" value="NGO1945_C"/>
    <property type="match status" value="1"/>
</dbReference>
<evidence type="ECO:0000259" key="1">
    <source>
        <dbReference type="Pfam" id="PF09836"/>
    </source>
</evidence>
<proteinExistence type="predicted"/>
<protein>
    <submittedName>
        <fullName evidence="3">Putative DNA-binding domain-containing protein</fullName>
    </submittedName>
</protein>
<evidence type="ECO:0000313" key="3">
    <source>
        <dbReference type="EMBL" id="MBE9396478.1"/>
    </source>
</evidence>
<evidence type="ECO:0000313" key="4">
    <source>
        <dbReference type="Proteomes" id="UP000640333"/>
    </source>
</evidence>
<dbReference type="InterPro" id="IPR054098">
    <property type="entry name" value="NGO1945-like_C"/>
</dbReference>
<gene>
    <name evidence="3" type="ORF">IOQ59_04300</name>
</gene>
<dbReference type="Pfam" id="PF09836">
    <property type="entry name" value="DUF2063"/>
    <property type="match status" value="1"/>
</dbReference>
<sequence>MTAPLHNQDDFQALQYGFAAHIRNPDTHDAPDGIEERRMQIYRELFYNNVEGFLAGNFPVMKAISSDEYWHRTVRNFFDLYRCHTPYFLEIGQEFIEYVNGERVPDDEDQPFMKELLHYEWVELALDSSEVDLPVEGVDPNGDLLAGHPVQSPLAWSLAYQYPVHCICEEYVPQEPGAQPTYLIAYRNREDAVQFIETNPVTARLLYLLSESEEMSGHEALQQIAVELQHPSPEQVVAGGLQTLEQLRASGVILGTLAQ</sequence>
<dbReference type="Gene3D" id="1.10.150.690">
    <property type="entry name" value="DUF2063"/>
    <property type="match status" value="1"/>
</dbReference>
<feature type="domain" description="NGO1945-like C-terminal" evidence="2">
    <location>
        <begin position="152"/>
        <end position="248"/>
    </location>
</feature>
<comment type="caution">
    <text evidence="3">The sequence shown here is derived from an EMBL/GenBank/DDBJ whole genome shotgun (WGS) entry which is preliminary data.</text>
</comment>
<dbReference type="AlphaFoldDB" id="A0A8J7FI20"/>